<dbReference type="EMBL" id="JARJCN010000004">
    <property type="protein sequence ID" value="KAJ7101261.1"/>
    <property type="molecule type" value="Genomic_DNA"/>
</dbReference>
<protein>
    <submittedName>
        <fullName evidence="2">Uncharacterized protein</fullName>
    </submittedName>
</protein>
<accession>A0AAD6Y0K7</accession>
<name>A0AAD6Y0K7_9AGAR</name>
<gene>
    <name evidence="2" type="ORF">B0H15DRAFT_943589</name>
</gene>
<dbReference type="AlphaFoldDB" id="A0AAD6Y0K7"/>
<evidence type="ECO:0000256" key="1">
    <source>
        <dbReference type="SAM" id="MobiDB-lite"/>
    </source>
</evidence>
<keyword evidence="3" id="KW-1185">Reference proteome</keyword>
<dbReference type="Proteomes" id="UP001222325">
    <property type="component" value="Unassembled WGS sequence"/>
</dbReference>
<organism evidence="2 3">
    <name type="scientific">Mycena belliarum</name>
    <dbReference type="NCBI Taxonomy" id="1033014"/>
    <lineage>
        <taxon>Eukaryota</taxon>
        <taxon>Fungi</taxon>
        <taxon>Dikarya</taxon>
        <taxon>Basidiomycota</taxon>
        <taxon>Agaricomycotina</taxon>
        <taxon>Agaricomycetes</taxon>
        <taxon>Agaricomycetidae</taxon>
        <taxon>Agaricales</taxon>
        <taxon>Marasmiineae</taxon>
        <taxon>Mycenaceae</taxon>
        <taxon>Mycena</taxon>
    </lineage>
</organism>
<evidence type="ECO:0000313" key="3">
    <source>
        <dbReference type="Proteomes" id="UP001222325"/>
    </source>
</evidence>
<sequence length="340" mass="36101">MPALQVNCRTGCVDSRHARLVWHADGVQVNLRRLRIRCAHAHTPHSISTRACAAFALEAGRSHSRRTAVPTPVTYSSRAATGRAGSAQCIGMRRGGAAGGRDRSAADAADAPRAARVSAGRCARAALGADVPAPPPPPALARYQPFPSPPPPPPCAVAHFAAYGPARANHLPRAQCGQVLAHITVIGASLVPASTPLAAPRQDLPHDARPPRARSASPARCPRAKCLQVAQGTLSANLRARGRTAARPSELGDTRLARELAPELLQSLGPNYGGRFVRAAARSPQTGKRSGTWHHSSRWARSGQVALWCPPTETASWHVSVACSIFNFRTVEYNIRCLRK</sequence>
<proteinExistence type="predicted"/>
<feature type="region of interest" description="Disordered" evidence="1">
    <location>
        <begin position="197"/>
        <end position="222"/>
    </location>
</feature>
<reference evidence="2" key="1">
    <citation type="submission" date="2023-03" db="EMBL/GenBank/DDBJ databases">
        <title>Massive genome expansion in bonnet fungi (Mycena s.s.) driven by repeated elements and novel gene families across ecological guilds.</title>
        <authorList>
            <consortium name="Lawrence Berkeley National Laboratory"/>
            <person name="Harder C.B."/>
            <person name="Miyauchi S."/>
            <person name="Viragh M."/>
            <person name="Kuo A."/>
            <person name="Thoen E."/>
            <person name="Andreopoulos B."/>
            <person name="Lu D."/>
            <person name="Skrede I."/>
            <person name="Drula E."/>
            <person name="Henrissat B."/>
            <person name="Morin E."/>
            <person name="Kohler A."/>
            <person name="Barry K."/>
            <person name="LaButti K."/>
            <person name="Morin E."/>
            <person name="Salamov A."/>
            <person name="Lipzen A."/>
            <person name="Mereny Z."/>
            <person name="Hegedus B."/>
            <person name="Baldrian P."/>
            <person name="Stursova M."/>
            <person name="Weitz H."/>
            <person name="Taylor A."/>
            <person name="Grigoriev I.V."/>
            <person name="Nagy L.G."/>
            <person name="Martin F."/>
            <person name="Kauserud H."/>
        </authorList>
    </citation>
    <scope>NUCLEOTIDE SEQUENCE</scope>
    <source>
        <strain evidence="2">CBHHK173m</strain>
    </source>
</reference>
<evidence type="ECO:0000313" key="2">
    <source>
        <dbReference type="EMBL" id="KAJ7101261.1"/>
    </source>
</evidence>
<comment type="caution">
    <text evidence="2">The sequence shown here is derived from an EMBL/GenBank/DDBJ whole genome shotgun (WGS) entry which is preliminary data.</text>
</comment>